<dbReference type="GeneID" id="20217502"/>
<dbReference type="KEGG" id="hro:HELRODRAFT_93398"/>
<evidence type="ECO:0000256" key="9">
    <source>
        <dbReference type="ARBA" id="ARBA00022618"/>
    </source>
</evidence>
<evidence type="ECO:0000256" key="13">
    <source>
        <dbReference type="ARBA" id="ARBA00023329"/>
    </source>
</evidence>
<evidence type="ECO:0000256" key="2">
    <source>
        <dbReference type="ARBA" id="ARBA00004259"/>
    </source>
</evidence>
<keyword evidence="10" id="KW-0206">Cytoskeleton</keyword>
<dbReference type="PANTHER" id="PTHR12161:SF5">
    <property type="entry name" value="IST1 HOMOLOG"/>
    <property type="match status" value="1"/>
</dbReference>
<dbReference type="eggNOG" id="KOG2027">
    <property type="taxonomic scope" value="Eukaryota"/>
</dbReference>
<dbReference type="InterPro" id="IPR042277">
    <property type="entry name" value="IST1-like"/>
</dbReference>
<dbReference type="Gene3D" id="1.20.1260.60">
    <property type="entry name" value="Vacuolar protein sorting-associated protein Ist1"/>
    <property type="match status" value="1"/>
</dbReference>
<dbReference type="GO" id="GO:0005635">
    <property type="term" value="C:nuclear envelope"/>
    <property type="evidence" value="ECO:0007669"/>
    <property type="project" value="UniProtKB-SubCell"/>
</dbReference>
<dbReference type="GO" id="GO:0031410">
    <property type="term" value="C:cytoplasmic vesicle"/>
    <property type="evidence" value="ECO:0007669"/>
    <property type="project" value="UniProtKB-SubCell"/>
</dbReference>
<comment type="subunit">
    <text evidence="16">Interacts with CHMP1A, CHMP1B, VPS4A and VTA1. Interacts with SPAST, STAMBP, and USP8. May interact with VPS37B. May associate with the ESCRT-I complex. Interacts with MITD1, in competition with VSP4. Interacts with SPART (via MIT domain); leading to the recruitment of SPART to midbodies. Interacts with SPAST.</text>
</comment>
<evidence type="ECO:0000256" key="15">
    <source>
        <dbReference type="ARBA" id="ARBA00046124"/>
    </source>
</evidence>
<dbReference type="PANTHER" id="PTHR12161">
    <property type="entry name" value="IST1 FAMILY MEMBER"/>
    <property type="match status" value="1"/>
</dbReference>
<dbReference type="EMBL" id="KB095811">
    <property type="protein sequence ID" value="ESO12644.1"/>
    <property type="molecule type" value="Genomic_DNA"/>
</dbReference>
<dbReference type="EnsemblMetazoa" id="HelroT93398">
    <property type="protein sequence ID" value="HelroP93398"/>
    <property type="gene ID" value="HelroG93398"/>
</dbReference>
<reference evidence="18 20" key="2">
    <citation type="journal article" date="2013" name="Nature">
        <title>Insights into bilaterian evolution from three spiralian genomes.</title>
        <authorList>
            <person name="Simakov O."/>
            <person name="Marletaz F."/>
            <person name="Cho S.J."/>
            <person name="Edsinger-Gonzales E."/>
            <person name="Havlak P."/>
            <person name="Hellsten U."/>
            <person name="Kuo D.H."/>
            <person name="Larsson T."/>
            <person name="Lv J."/>
            <person name="Arendt D."/>
            <person name="Savage R."/>
            <person name="Osoegawa K."/>
            <person name="de Jong P."/>
            <person name="Grimwood J."/>
            <person name="Chapman J.A."/>
            <person name="Shapiro H."/>
            <person name="Aerts A."/>
            <person name="Otillar R.P."/>
            <person name="Terry A.Y."/>
            <person name="Boore J.L."/>
            <person name="Grigoriev I.V."/>
            <person name="Lindberg D.R."/>
            <person name="Seaver E.C."/>
            <person name="Weisblat D.A."/>
            <person name="Putnam N.H."/>
            <person name="Rokhsar D.S."/>
        </authorList>
    </citation>
    <scope>NUCLEOTIDE SEQUENCE</scope>
</reference>
<comment type="subcellular location">
    <subcellularLocation>
        <location evidence="3">Cytoplasm</location>
        <location evidence="3">Cytoskeleton</location>
        <location evidence="3">Microtubule organizing center</location>
        <location evidence="3">Centrosome</location>
    </subcellularLocation>
    <subcellularLocation>
        <location evidence="4">Cytoplasmic vesicle</location>
    </subcellularLocation>
    <subcellularLocation>
        <location evidence="1">Midbody</location>
    </subcellularLocation>
    <subcellularLocation>
        <location evidence="2">Nucleus envelope</location>
    </subcellularLocation>
</comment>
<dbReference type="CTD" id="20217502"/>
<dbReference type="Pfam" id="PF03398">
    <property type="entry name" value="Ist1"/>
    <property type="match status" value="1"/>
</dbReference>
<keyword evidence="20" id="KW-1185">Reference proteome</keyword>
<evidence type="ECO:0000313" key="20">
    <source>
        <dbReference type="Proteomes" id="UP000015101"/>
    </source>
</evidence>
<evidence type="ECO:0000256" key="17">
    <source>
        <dbReference type="SAM" id="MobiDB-lite"/>
    </source>
</evidence>
<gene>
    <name evidence="19" type="primary">20217502</name>
    <name evidence="18" type="ORF">HELRODRAFT_93398</name>
</gene>
<keyword evidence="13" id="KW-0968">Cytoplasmic vesicle</keyword>
<dbReference type="AlphaFoldDB" id="T1G8V5"/>
<dbReference type="FunFam" id="1.20.1260.60:FF:000001">
    <property type="entry name" value="IST1 homolog isoform X1"/>
    <property type="match status" value="1"/>
</dbReference>
<sequence>MFSSRPNFLKLRTNLRLCVNRLKLLEKKKAELALKARREISDYIRNNKEDRARIRVEHIIREDYLVEAMEIVEMYCDLLLARFGLIERMNELDPGMEEAVATIIWVAPRLSSDVAELKEVSQQLTIKYGREFAESCRKNDLNNVNEKVIYKLNLSAPPKILVENYMVEISRSYKVPFEPDPLVMLASFKSSFKLMNLIDFGGNTPTSLQPSATNAMQNTSQPTSSTEDKQVVGSDLLDDNKKKQPFNYPPHNPGPHADNYSFKLDDNNKKQPFNYPHPNSEPQPNNYPYDPFLYPPPLSEGPPAYSSGNFMMENSKMPPNVAYQMGNLPPYTTNLPFDPNADNPPELPAVAPNSKHAYNKQITWDDDVALPNVPDLGGPSANRGPTPGMPINPGNTNIYGNDSSKPTNFDNLVLPEIPNLPAVPSDAVGKSLHKADDVDFDDLARRFEELKKRK</sequence>
<name>T1G8V5_HELRO</name>
<evidence type="ECO:0000256" key="11">
    <source>
        <dbReference type="ARBA" id="ARBA00023242"/>
    </source>
</evidence>
<keyword evidence="12" id="KW-0131">Cell cycle</keyword>
<comment type="function">
    <text evidence="15">ESCRT-III-like protein involved in cytokinesis, nuclear envelope reassembly and endosomal tubulation. Is required for efficient abscission during cytokinesis. Involved in recruiting VPS4A and/or VPS4B to the midbody of dividing cells. During late anaphase, involved in nuclear envelope reassembly and mitotic spindle disassembly together with the ESCRT-III complex: IST1 acts by mediating the recruitment of SPAST to the nuclear membrane, leading to microtubule severing. Recruited to the reforming nuclear envelope (NE) during anaphase by LEMD2. Regulates early endosomal tubulation together with the ESCRT-III complex by mediating the recruitment of SPAST.</text>
</comment>
<evidence type="ECO:0000256" key="3">
    <source>
        <dbReference type="ARBA" id="ARBA00004300"/>
    </source>
</evidence>
<dbReference type="FunCoup" id="T1G8V5">
    <property type="interactions" value="1277"/>
</dbReference>
<dbReference type="GO" id="GO:0008104">
    <property type="term" value="P:intracellular protein localization"/>
    <property type="evidence" value="ECO:0000318"/>
    <property type="project" value="GO_Central"/>
</dbReference>
<accession>T1G8V5</accession>
<evidence type="ECO:0000256" key="10">
    <source>
        <dbReference type="ARBA" id="ARBA00023212"/>
    </source>
</evidence>
<evidence type="ECO:0000313" key="18">
    <source>
        <dbReference type="EMBL" id="ESO12644.1"/>
    </source>
</evidence>
<dbReference type="GO" id="GO:0051301">
    <property type="term" value="P:cell division"/>
    <property type="evidence" value="ECO:0007669"/>
    <property type="project" value="UniProtKB-KW"/>
</dbReference>
<dbReference type="GO" id="GO:0015031">
    <property type="term" value="P:protein transport"/>
    <property type="evidence" value="ECO:0007669"/>
    <property type="project" value="InterPro"/>
</dbReference>
<evidence type="ECO:0000256" key="16">
    <source>
        <dbReference type="ARBA" id="ARBA00046920"/>
    </source>
</evidence>
<dbReference type="OrthoDB" id="29853at2759"/>
<dbReference type="EMBL" id="AMQM01000212">
    <property type="status" value="NOT_ANNOTATED_CDS"/>
    <property type="molecule type" value="Genomic_DNA"/>
</dbReference>
<dbReference type="RefSeq" id="XP_009009364.1">
    <property type="nucleotide sequence ID" value="XM_009011116.1"/>
</dbReference>
<reference evidence="20" key="1">
    <citation type="submission" date="2012-12" db="EMBL/GenBank/DDBJ databases">
        <authorList>
            <person name="Hellsten U."/>
            <person name="Grimwood J."/>
            <person name="Chapman J.A."/>
            <person name="Shapiro H."/>
            <person name="Aerts A."/>
            <person name="Otillar R.P."/>
            <person name="Terry A.Y."/>
            <person name="Boore J.L."/>
            <person name="Simakov O."/>
            <person name="Marletaz F."/>
            <person name="Cho S.-J."/>
            <person name="Edsinger-Gonzales E."/>
            <person name="Havlak P."/>
            <person name="Kuo D.-H."/>
            <person name="Larsson T."/>
            <person name="Lv J."/>
            <person name="Arendt D."/>
            <person name="Savage R."/>
            <person name="Osoegawa K."/>
            <person name="de Jong P."/>
            <person name="Lindberg D.R."/>
            <person name="Seaver E.C."/>
            <person name="Weisblat D.A."/>
            <person name="Putnam N.H."/>
            <person name="Grigoriev I.V."/>
            <person name="Rokhsar D.S."/>
        </authorList>
    </citation>
    <scope>NUCLEOTIDE SEQUENCE</scope>
</reference>
<dbReference type="Proteomes" id="UP000015101">
    <property type="component" value="Unassembled WGS sequence"/>
</dbReference>
<dbReference type="InParanoid" id="T1G8V5"/>
<dbReference type="HOGENOM" id="CLU_037652_0_0_1"/>
<evidence type="ECO:0000256" key="4">
    <source>
        <dbReference type="ARBA" id="ARBA00004541"/>
    </source>
</evidence>
<evidence type="ECO:0000256" key="5">
    <source>
        <dbReference type="ARBA" id="ARBA00005536"/>
    </source>
</evidence>
<keyword evidence="11" id="KW-0539">Nucleus</keyword>
<evidence type="ECO:0000256" key="1">
    <source>
        <dbReference type="ARBA" id="ARBA00004214"/>
    </source>
</evidence>
<reference evidence="19" key="3">
    <citation type="submission" date="2015-06" db="UniProtKB">
        <authorList>
            <consortium name="EnsemblMetazoa"/>
        </authorList>
    </citation>
    <scope>IDENTIFICATION</scope>
</reference>
<proteinExistence type="inferred from homology"/>
<evidence type="ECO:0000256" key="8">
    <source>
        <dbReference type="ARBA" id="ARBA00022553"/>
    </source>
</evidence>
<keyword evidence="7" id="KW-0963">Cytoplasm</keyword>
<evidence type="ECO:0000256" key="14">
    <source>
        <dbReference type="ARBA" id="ARBA00032374"/>
    </source>
</evidence>
<evidence type="ECO:0000313" key="19">
    <source>
        <dbReference type="EnsemblMetazoa" id="HelroP93398"/>
    </source>
</evidence>
<dbReference type="STRING" id="6412.T1G8V5"/>
<feature type="region of interest" description="Disordered" evidence="17">
    <location>
        <begin position="208"/>
        <end position="291"/>
    </location>
</feature>
<evidence type="ECO:0000256" key="12">
    <source>
        <dbReference type="ARBA" id="ARBA00023306"/>
    </source>
</evidence>
<evidence type="ECO:0000256" key="7">
    <source>
        <dbReference type="ARBA" id="ARBA00022490"/>
    </source>
</evidence>
<comment type="similarity">
    <text evidence="5">Belongs to the IST1 family.</text>
</comment>
<evidence type="ECO:0000256" key="6">
    <source>
        <dbReference type="ARBA" id="ARBA00014513"/>
    </source>
</evidence>
<organism evidence="19 20">
    <name type="scientific">Helobdella robusta</name>
    <name type="common">Californian leech</name>
    <dbReference type="NCBI Taxonomy" id="6412"/>
    <lineage>
        <taxon>Eukaryota</taxon>
        <taxon>Metazoa</taxon>
        <taxon>Spiralia</taxon>
        <taxon>Lophotrochozoa</taxon>
        <taxon>Annelida</taxon>
        <taxon>Clitellata</taxon>
        <taxon>Hirudinea</taxon>
        <taxon>Rhynchobdellida</taxon>
        <taxon>Glossiphoniidae</taxon>
        <taxon>Helobdella</taxon>
    </lineage>
</organism>
<feature type="compositionally biased region" description="Polar residues" evidence="17">
    <location>
        <begin position="208"/>
        <end position="225"/>
    </location>
</feature>
<dbReference type="GO" id="GO:0030496">
    <property type="term" value="C:midbody"/>
    <property type="evidence" value="ECO:0007669"/>
    <property type="project" value="UniProtKB-SubCell"/>
</dbReference>
<keyword evidence="8" id="KW-0597">Phosphoprotein</keyword>
<protein>
    <recommendedName>
        <fullName evidence="6">IST1 homolog</fullName>
    </recommendedName>
    <alternativeName>
        <fullName evidence="14">Charged multivesicular body protein 8</fullName>
    </alternativeName>
</protein>
<dbReference type="GO" id="GO:0005813">
    <property type="term" value="C:centrosome"/>
    <property type="evidence" value="ECO:0007669"/>
    <property type="project" value="UniProtKB-SubCell"/>
</dbReference>
<dbReference type="InterPro" id="IPR005061">
    <property type="entry name" value="Ist1"/>
</dbReference>
<keyword evidence="9" id="KW-0132">Cell division</keyword>